<protein>
    <submittedName>
        <fullName evidence="5">SERPIN domain-containing protein</fullName>
    </submittedName>
</protein>
<reference evidence="5" key="1">
    <citation type="submission" date="2017-02" db="UniProtKB">
        <authorList>
            <consortium name="WormBaseParasite"/>
        </authorList>
    </citation>
    <scope>IDENTIFICATION</scope>
</reference>
<sequence length="380" mass="42236">MNDTKILNLHLGNSLAKMNIVAAKYSLNLLRQIGKPEESVVASPFSIAEAFGVVHLGAAGVTKSQIQNVFAQGCSEDEFINYLTYQLGSVNAANAEYSLSTANRVYYAEDLQLKDSFVSNVKSKFDGQLEPADFNAASATAQKINGWVEEQTKSKIKNLVDPSMLGRLTRLMIVNAIYFKGAWVVPFDKHSTQKQKFYIAEGKDKMVDMMYHKGKYDYYDDGEAQILGMSYKGENIKMLIVLPKERYGLEALLETIDGDKLMFYLAHMRHIKVEVSLPKFKMEKKFDLTGVMSSLGMSQAFSDSANFTEMCSESVKISQVVHKAFVEVDEKGTEAAAATGVGIMLTSLVIETPPPSFVADHPFLFAIVKDNNLLFIGQHY</sequence>
<dbReference type="PROSITE" id="PS00284">
    <property type="entry name" value="SERPIN"/>
    <property type="match status" value="1"/>
</dbReference>
<dbReference type="GO" id="GO:0005615">
    <property type="term" value="C:extracellular space"/>
    <property type="evidence" value="ECO:0007669"/>
    <property type="project" value="InterPro"/>
</dbReference>
<dbReference type="Gene3D" id="2.30.39.10">
    <property type="entry name" value="Alpha-1-antitrypsin, domain 1"/>
    <property type="match status" value="1"/>
</dbReference>
<dbReference type="InterPro" id="IPR042185">
    <property type="entry name" value="Serpin_sf_2"/>
</dbReference>
<dbReference type="InterPro" id="IPR023795">
    <property type="entry name" value="Serpin_CS"/>
</dbReference>
<dbReference type="Proteomes" id="UP000046393">
    <property type="component" value="Unplaced"/>
</dbReference>
<feature type="domain" description="Serpin" evidence="3">
    <location>
        <begin position="27"/>
        <end position="378"/>
    </location>
</feature>
<evidence type="ECO:0000256" key="2">
    <source>
        <dbReference type="RuleBase" id="RU000411"/>
    </source>
</evidence>
<name>A0A0N5ATT1_9BILA</name>
<dbReference type="SMART" id="SM00093">
    <property type="entry name" value="SERPIN"/>
    <property type="match status" value="1"/>
</dbReference>
<dbReference type="PANTHER" id="PTHR11461:SF211">
    <property type="entry name" value="GH10112P-RELATED"/>
    <property type="match status" value="1"/>
</dbReference>
<dbReference type="InterPro" id="IPR036186">
    <property type="entry name" value="Serpin_sf"/>
</dbReference>
<evidence type="ECO:0000259" key="3">
    <source>
        <dbReference type="SMART" id="SM00093"/>
    </source>
</evidence>
<organism evidence="4 5">
    <name type="scientific">Syphacia muris</name>
    <dbReference type="NCBI Taxonomy" id="451379"/>
    <lineage>
        <taxon>Eukaryota</taxon>
        <taxon>Metazoa</taxon>
        <taxon>Ecdysozoa</taxon>
        <taxon>Nematoda</taxon>
        <taxon>Chromadorea</taxon>
        <taxon>Rhabditida</taxon>
        <taxon>Spirurina</taxon>
        <taxon>Oxyuridomorpha</taxon>
        <taxon>Oxyuroidea</taxon>
        <taxon>Oxyuridae</taxon>
        <taxon>Syphacia</taxon>
    </lineage>
</organism>
<dbReference type="SUPFAM" id="SSF56574">
    <property type="entry name" value="Serpins"/>
    <property type="match status" value="1"/>
</dbReference>
<evidence type="ECO:0000256" key="1">
    <source>
        <dbReference type="ARBA" id="ARBA00009500"/>
    </source>
</evidence>
<dbReference type="PANTHER" id="PTHR11461">
    <property type="entry name" value="SERINE PROTEASE INHIBITOR, SERPIN"/>
    <property type="match status" value="1"/>
</dbReference>
<evidence type="ECO:0000313" key="4">
    <source>
        <dbReference type="Proteomes" id="UP000046393"/>
    </source>
</evidence>
<dbReference type="GO" id="GO:0004867">
    <property type="term" value="F:serine-type endopeptidase inhibitor activity"/>
    <property type="evidence" value="ECO:0007669"/>
    <property type="project" value="InterPro"/>
</dbReference>
<comment type="similarity">
    <text evidence="1 2">Belongs to the serpin family.</text>
</comment>
<evidence type="ECO:0000313" key="5">
    <source>
        <dbReference type="WBParaSite" id="SMUV_0000824801-mRNA-1"/>
    </source>
</evidence>
<dbReference type="STRING" id="451379.A0A0N5ATT1"/>
<dbReference type="CDD" id="cd00172">
    <property type="entry name" value="serpin"/>
    <property type="match status" value="1"/>
</dbReference>
<dbReference type="WBParaSite" id="SMUV_0000824801-mRNA-1">
    <property type="protein sequence ID" value="SMUV_0000824801-mRNA-1"/>
    <property type="gene ID" value="SMUV_0000824801"/>
</dbReference>
<dbReference type="Pfam" id="PF00079">
    <property type="entry name" value="Serpin"/>
    <property type="match status" value="1"/>
</dbReference>
<dbReference type="Gene3D" id="3.30.497.10">
    <property type="entry name" value="Antithrombin, subunit I, domain 2"/>
    <property type="match status" value="1"/>
</dbReference>
<keyword evidence="4" id="KW-1185">Reference proteome</keyword>
<dbReference type="AlphaFoldDB" id="A0A0N5ATT1"/>
<proteinExistence type="inferred from homology"/>
<dbReference type="InterPro" id="IPR000215">
    <property type="entry name" value="Serpin_fam"/>
</dbReference>
<accession>A0A0N5ATT1</accession>
<dbReference type="InterPro" id="IPR042178">
    <property type="entry name" value="Serpin_sf_1"/>
</dbReference>
<dbReference type="InterPro" id="IPR023796">
    <property type="entry name" value="Serpin_dom"/>
</dbReference>